<evidence type="ECO:0000313" key="2">
    <source>
        <dbReference type="Proteomes" id="UP000054815"/>
    </source>
</evidence>
<dbReference type="EMBL" id="JYDU01000207">
    <property type="protein sequence ID" value="KRX89192.1"/>
    <property type="molecule type" value="Genomic_DNA"/>
</dbReference>
<reference evidence="1 2" key="1">
    <citation type="submission" date="2015-01" db="EMBL/GenBank/DDBJ databases">
        <title>Evolution of Trichinella species and genotypes.</title>
        <authorList>
            <person name="Korhonen P.K."/>
            <person name="Edoardo P."/>
            <person name="Giuseppe L.R."/>
            <person name="Gasser R.B."/>
        </authorList>
    </citation>
    <scope>NUCLEOTIDE SEQUENCE [LARGE SCALE GENOMIC DNA]</scope>
    <source>
        <strain evidence="1">ISS141</strain>
    </source>
</reference>
<gene>
    <name evidence="1" type="ORF">T4E_8542</name>
</gene>
<sequence>LLVDQLACSPEAGTHVFQRDGKTSPDRAAADHAFHDLSTHGPGLEHQRVEFGQAGHFDRLDHFVSPAVVQEGAGPFFDVVGHQKVEQQLSVGAGLFGRLDRCLVEQRGEFVAVVQILQTMIAAQRVAVEAGRRKLLLGAGTAGQNQAGPGIADQHLLGHKIHAVLDRRHHAHVHGQITGDHAAPGQTVRLEHHRFPVGMAGWRRLVLGVDPVSELQARVLIFTVAVHTATVDHRHLVEHILA</sequence>
<dbReference type="AlphaFoldDB" id="A0A0V0XMN6"/>
<dbReference type="Proteomes" id="UP000054815">
    <property type="component" value="Unassembled WGS sequence"/>
</dbReference>
<protein>
    <submittedName>
        <fullName evidence="1">Uncharacterized protein</fullName>
    </submittedName>
</protein>
<organism evidence="1 2">
    <name type="scientific">Trichinella pseudospiralis</name>
    <name type="common">Parasitic roundworm</name>
    <dbReference type="NCBI Taxonomy" id="6337"/>
    <lineage>
        <taxon>Eukaryota</taxon>
        <taxon>Metazoa</taxon>
        <taxon>Ecdysozoa</taxon>
        <taxon>Nematoda</taxon>
        <taxon>Enoplea</taxon>
        <taxon>Dorylaimia</taxon>
        <taxon>Trichinellida</taxon>
        <taxon>Trichinellidae</taxon>
        <taxon>Trichinella</taxon>
    </lineage>
</organism>
<accession>A0A0V0XMN6</accession>
<feature type="non-terminal residue" evidence="1">
    <location>
        <position position="1"/>
    </location>
</feature>
<comment type="caution">
    <text evidence="1">The sequence shown here is derived from an EMBL/GenBank/DDBJ whole genome shotgun (WGS) entry which is preliminary data.</text>
</comment>
<proteinExistence type="predicted"/>
<name>A0A0V0XMN6_TRIPS</name>
<evidence type="ECO:0000313" key="1">
    <source>
        <dbReference type="EMBL" id="KRX89192.1"/>
    </source>
</evidence>